<name>A0A518DFF0_9BACT</name>
<proteinExistence type="predicted"/>
<dbReference type="PANTHER" id="PTHR46191:SF2">
    <property type="entry name" value="HALOACID DEHALOGENASE-LIKE HYDROLASE DOMAIN-CONTAINING PROTEIN 3"/>
    <property type="match status" value="1"/>
</dbReference>
<accession>A0A518DFF0</accession>
<keyword evidence="2" id="KW-1185">Reference proteome</keyword>
<dbReference type="InterPro" id="IPR051828">
    <property type="entry name" value="HAD-like_hydrolase_domain"/>
</dbReference>
<dbReference type="RefSeq" id="WP_145288162.1">
    <property type="nucleotide sequence ID" value="NZ_CP036291.1"/>
</dbReference>
<organism evidence="1 2">
    <name type="scientific">Pirellulimonas nuda</name>
    <dbReference type="NCBI Taxonomy" id="2528009"/>
    <lineage>
        <taxon>Bacteria</taxon>
        <taxon>Pseudomonadati</taxon>
        <taxon>Planctomycetota</taxon>
        <taxon>Planctomycetia</taxon>
        <taxon>Pirellulales</taxon>
        <taxon>Lacipirellulaceae</taxon>
        <taxon>Pirellulimonas</taxon>
    </lineage>
</organism>
<gene>
    <name evidence="1" type="primary">gph_2</name>
    <name evidence="1" type="ORF">Pla175_35880</name>
</gene>
<dbReference type="SFLD" id="SFLDS00003">
    <property type="entry name" value="Haloacid_Dehalogenase"/>
    <property type="match status" value="1"/>
</dbReference>
<dbReference type="Proteomes" id="UP000317429">
    <property type="component" value="Chromosome"/>
</dbReference>
<dbReference type="KEGG" id="pnd:Pla175_35880"/>
<protein>
    <submittedName>
        <fullName evidence="1">Phosphoglycolate phosphatase</fullName>
        <ecNumber evidence="1">3.1.3.18</ecNumber>
    </submittedName>
</protein>
<dbReference type="Pfam" id="PF00702">
    <property type="entry name" value="Hydrolase"/>
    <property type="match status" value="1"/>
</dbReference>
<dbReference type="AlphaFoldDB" id="A0A518DFF0"/>
<dbReference type="PANTHER" id="PTHR46191">
    <property type="match status" value="1"/>
</dbReference>
<keyword evidence="1" id="KW-0378">Hydrolase</keyword>
<evidence type="ECO:0000313" key="1">
    <source>
        <dbReference type="EMBL" id="QDU90186.1"/>
    </source>
</evidence>
<dbReference type="SUPFAM" id="SSF56784">
    <property type="entry name" value="HAD-like"/>
    <property type="match status" value="1"/>
</dbReference>
<reference evidence="1 2" key="1">
    <citation type="submission" date="2019-02" db="EMBL/GenBank/DDBJ databases">
        <title>Deep-cultivation of Planctomycetes and their phenomic and genomic characterization uncovers novel biology.</title>
        <authorList>
            <person name="Wiegand S."/>
            <person name="Jogler M."/>
            <person name="Boedeker C."/>
            <person name="Pinto D."/>
            <person name="Vollmers J."/>
            <person name="Rivas-Marin E."/>
            <person name="Kohn T."/>
            <person name="Peeters S.H."/>
            <person name="Heuer A."/>
            <person name="Rast P."/>
            <person name="Oberbeckmann S."/>
            <person name="Bunk B."/>
            <person name="Jeske O."/>
            <person name="Meyerdierks A."/>
            <person name="Storesund J.E."/>
            <person name="Kallscheuer N."/>
            <person name="Luecker S."/>
            <person name="Lage O.M."/>
            <person name="Pohl T."/>
            <person name="Merkel B.J."/>
            <person name="Hornburger P."/>
            <person name="Mueller R.-W."/>
            <person name="Bruemmer F."/>
            <person name="Labrenz M."/>
            <person name="Spormann A.M."/>
            <person name="Op den Camp H."/>
            <person name="Overmann J."/>
            <person name="Amann R."/>
            <person name="Jetten M.S.M."/>
            <person name="Mascher T."/>
            <person name="Medema M.H."/>
            <person name="Devos D.P."/>
            <person name="Kaster A.-K."/>
            <person name="Ovreas L."/>
            <person name="Rohde M."/>
            <person name="Galperin M.Y."/>
            <person name="Jogler C."/>
        </authorList>
    </citation>
    <scope>NUCLEOTIDE SEQUENCE [LARGE SCALE GENOMIC DNA]</scope>
    <source>
        <strain evidence="1 2">Pla175</strain>
    </source>
</reference>
<evidence type="ECO:0000313" key="2">
    <source>
        <dbReference type="Proteomes" id="UP000317429"/>
    </source>
</evidence>
<dbReference type="SFLD" id="SFLDG01129">
    <property type="entry name" value="C1.5:_HAD__Beta-PGM__Phosphata"/>
    <property type="match status" value="1"/>
</dbReference>
<sequence>MTDDQLVRLIAQLSRPLAPLPTDVEAAPTPLDGVRALLLDVYGTLLASASGDISLADPLARSDMAVDALAVCGLHRCIDRDGLVERLHDQIAAQHARLREQGVEFPEVDIVAVWRRLPWAEPPDDAALRRVAVEYECRVNPVWPMPEAAELLAELRRCGVAVGIVSNAQFYTPLAVEALLGAPLGALGFDPSLCVWSFEHLQAKPGRFLYDEAAGRLAAHGIAPGEALMVGNDLRNDIAAAQAAGLRTALFAGDGRSLRMRHGDPLVEGVRADAVVTRLSQLLTVMRLAPR</sequence>
<dbReference type="InterPro" id="IPR036412">
    <property type="entry name" value="HAD-like_sf"/>
</dbReference>
<dbReference type="EC" id="3.1.3.18" evidence="1"/>
<dbReference type="GO" id="GO:0008967">
    <property type="term" value="F:phosphoglycolate phosphatase activity"/>
    <property type="evidence" value="ECO:0007669"/>
    <property type="project" value="UniProtKB-EC"/>
</dbReference>
<dbReference type="InterPro" id="IPR023214">
    <property type="entry name" value="HAD_sf"/>
</dbReference>
<dbReference type="Gene3D" id="3.40.50.1000">
    <property type="entry name" value="HAD superfamily/HAD-like"/>
    <property type="match status" value="1"/>
</dbReference>
<dbReference type="OrthoDB" id="367448at2"/>
<dbReference type="EMBL" id="CP036291">
    <property type="protein sequence ID" value="QDU90186.1"/>
    <property type="molecule type" value="Genomic_DNA"/>
</dbReference>